<dbReference type="AlphaFoldDB" id="A0A969PSB1"/>
<dbReference type="GO" id="GO:0009424">
    <property type="term" value="C:bacterial-type flagellum hook"/>
    <property type="evidence" value="ECO:0007669"/>
    <property type="project" value="UniProtKB-UniRule"/>
</dbReference>
<dbReference type="GO" id="GO:0005198">
    <property type="term" value="F:structural molecule activity"/>
    <property type="evidence" value="ECO:0007669"/>
    <property type="project" value="UniProtKB-UniRule"/>
</dbReference>
<keyword evidence="5 7" id="KW-0964">Secreted</keyword>
<comment type="caution">
    <text evidence="11">The sequence shown here is derived from an EMBL/GenBank/DDBJ whole genome shotgun (WGS) entry which is preliminary data.</text>
</comment>
<evidence type="ECO:0000256" key="2">
    <source>
        <dbReference type="ARBA" id="ARBA00004613"/>
    </source>
</evidence>
<dbReference type="InterPro" id="IPR010930">
    <property type="entry name" value="Flg_bb/hook_C_dom"/>
</dbReference>
<dbReference type="Proteomes" id="UP000752012">
    <property type="component" value="Unassembled WGS sequence"/>
</dbReference>
<keyword evidence="12" id="KW-1185">Reference proteome</keyword>
<evidence type="ECO:0000313" key="11">
    <source>
        <dbReference type="EMBL" id="NJP37053.1"/>
    </source>
</evidence>
<comment type="subcellular location">
    <subcellularLocation>
        <location evidence="1 7">Bacterial flagellum</location>
    </subcellularLocation>
    <subcellularLocation>
        <location evidence="2 7">Secreted</location>
    </subcellularLocation>
</comment>
<keyword evidence="6 7" id="KW-0975">Bacterial flagellum</keyword>
<feature type="domain" description="Flagellar basal-body/hook protein C-terminal" evidence="9">
    <location>
        <begin position="499"/>
        <end position="536"/>
    </location>
</feature>
<gene>
    <name evidence="7 11" type="primary">flgK</name>
    <name evidence="11" type="ORF">HCN83_05560</name>
</gene>
<evidence type="ECO:0000256" key="4">
    <source>
        <dbReference type="ARBA" id="ARBA00016244"/>
    </source>
</evidence>
<evidence type="ECO:0000256" key="1">
    <source>
        <dbReference type="ARBA" id="ARBA00004365"/>
    </source>
</evidence>
<dbReference type="GO" id="GO:0044780">
    <property type="term" value="P:bacterial-type flagellum assembly"/>
    <property type="evidence" value="ECO:0007669"/>
    <property type="project" value="InterPro"/>
</dbReference>
<dbReference type="PANTHER" id="PTHR30033:SF1">
    <property type="entry name" value="FLAGELLAR HOOK-ASSOCIATED PROTEIN 1"/>
    <property type="match status" value="1"/>
</dbReference>
<feature type="domain" description="Flagellar hook-associated protein FlgK helical" evidence="10">
    <location>
        <begin position="102"/>
        <end position="372"/>
    </location>
</feature>
<dbReference type="Pfam" id="PF00460">
    <property type="entry name" value="Flg_bb_rod"/>
    <property type="match status" value="1"/>
</dbReference>
<keyword evidence="11" id="KW-0966">Cell projection</keyword>
<evidence type="ECO:0000313" key="12">
    <source>
        <dbReference type="Proteomes" id="UP000752012"/>
    </source>
</evidence>
<keyword evidence="11" id="KW-0282">Flagellum</keyword>
<reference evidence="11 12" key="1">
    <citation type="submission" date="2020-03" db="EMBL/GenBank/DDBJ databases">
        <title>Assessment of the enzymatic potential of alkaline-tolerant lipase obtained from Bacillus luteus H11 (technogenic soil) for the bioremediation of saline soils contaminated with petroleum substances.</title>
        <authorList>
            <person name="Kalwasinska A."/>
        </authorList>
    </citation>
    <scope>NUCLEOTIDE SEQUENCE [LARGE SCALE GENOMIC DNA]</scope>
    <source>
        <strain evidence="11 12">H11</strain>
    </source>
</reference>
<evidence type="ECO:0000259" key="9">
    <source>
        <dbReference type="Pfam" id="PF06429"/>
    </source>
</evidence>
<dbReference type="SUPFAM" id="SSF64518">
    <property type="entry name" value="Phase 1 flagellin"/>
    <property type="match status" value="1"/>
</dbReference>
<dbReference type="PANTHER" id="PTHR30033">
    <property type="entry name" value="FLAGELLAR HOOK-ASSOCIATED PROTEIN 1"/>
    <property type="match status" value="1"/>
</dbReference>
<dbReference type="RefSeq" id="WP_168005353.1">
    <property type="nucleotide sequence ID" value="NZ_JAATHJ010000006.1"/>
</dbReference>
<dbReference type="PRINTS" id="PR01005">
    <property type="entry name" value="FLGHOOKAP1"/>
</dbReference>
<accession>A0A969PSB1</accession>
<dbReference type="InterPro" id="IPR002371">
    <property type="entry name" value="FlgK"/>
</dbReference>
<evidence type="ECO:0000259" key="10">
    <source>
        <dbReference type="Pfam" id="PF22638"/>
    </source>
</evidence>
<dbReference type="InterPro" id="IPR001444">
    <property type="entry name" value="Flag_bb_rod_N"/>
</dbReference>
<evidence type="ECO:0000256" key="7">
    <source>
        <dbReference type="RuleBase" id="RU362065"/>
    </source>
</evidence>
<feature type="domain" description="Flagellar basal body rod protein N-terminal" evidence="8">
    <location>
        <begin position="8"/>
        <end position="37"/>
    </location>
</feature>
<dbReference type="GO" id="GO:0005576">
    <property type="term" value="C:extracellular region"/>
    <property type="evidence" value="ECO:0007669"/>
    <property type="project" value="UniProtKB-SubCell"/>
</dbReference>
<evidence type="ECO:0000256" key="5">
    <source>
        <dbReference type="ARBA" id="ARBA00022525"/>
    </source>
</evidence>
<dbReference type="NCBIfam" id="TIGR02492">
    <property type="entry name" value="flgK_ends"/>
    <property type="match status" value="1"/>
</dbReference>
<dbReference type="InterPro" id="IPR053927">
    <property type="entry name" value="FlgK_helical"/>
</dbReference>
<evidence type="ECO:0000256" key="6">
    <source>
        <dbReference type="ARBA" id="ARBA00023143"/>
    </source>
</evidence>
<protein>
    <recommendedName>
        <fullName evidence="4 7">Flagellar hook-associated protein 1</fullName>
        <shortName evidence="7">HAP1</shortName>
    </recommendedName>
</protein>
<dbReference type="Pfam" id="PF22638">
    <property type="entry name" value="FlgK_D1"/>
    <property type="match status" value="1"/>
</dbReference>
<comment type="similarity">
    <text evidence="3 7">Belongs to the flagella basal body rod proteins family.</text>
</comment>
<name>A0A969PSB1_9BACI</name>
<dbReference type="EMBL" id="JAATHJ010000006">
    <property type="protein sequence ID" value="NJP37053.1"/>
    <property type="molecule type" value="Genomic_DNA"/>
</dbReference>
<evidence type="ECO:0000259" key="8">
    <source>
        <dbReference type="Pfam" id="PF00460"/>
    </source>
</evidence>
<dbReference type="Pfam" id="PF06429">
    <property type="entry name" value="Flg_bbr_C"/>
    <property type="match status" value="1"/>
</dbReference>
<evidence type="ECO:0000256" key="3">
    <source>
        <dbReference type="ARBA" id="ARBA00009677"/>
    </source>
</evidence>
<keyword evidence="11" id="KW-0969">Cilium</keyword>
<proteinExistence type="inferred from homology"/>
<sequence length="543" mass="58763">MVSTFSGLETARRALSANQSALMTVGHNIANANTEGYSRQRVNFTQTEAFPSPAFNKPGIPGQMGTGVKAGEVQRVRESFLDIQYREENQKNGYWGARLDALTKMEDIMNEPSDDGISQAMDRFWQSLQDLSVNPEDAGARSVVRQNGEALADTIGTNYSAIQAIQRDYLNEVDVTENKVNSLIRQIDGLNKQIASVEPHGMLPNDLYDQRDVLLDELSAYVNIKVDRVPSGGNAKQMADGKVTVTLANENGRALTGADGQPLTLINGTDLTYEQISMNTVPSESDELEDPLYSISIGSEEIRLSEFSSPGKLFGIAEAYGIYTGEADNPASAAAADIRGIYPDMLRELDMMVSQFAKALNDVHNSNASLSEIASGENQDIDFFGTGSDVRFADLGDGEYFVGAAKNFRVSDEVRSSLDNIAASSFDGGQAFAGDGSGALALANVKDESLNFGGSTTNVQSFYQSVIGEMAVETSEAGRLERNTASLRESVENRRHSVSSVSLDEEMSLMIQFQHSYNAAARSLTNMDDILDRVINGMGRVGL</sequence>
<organism evidence="11 12">
    <name type="scientific">Alkalicoccus luteus</name>
    <dbReference type="NCBI Taxonomy" id="1237094"/>
    <lineage>
        <taxon>Bacteria</taxon>
        <taxon>Bacillati</taxon>
        <taxon>Bacillota</taxon>
        <taxon>Bacilli</taxon>
        <taxon>Bacillales</taxon>
        <taxon>Bacillaceae</taxon>
        <taxon>Alkalicoccus</taxon>
    </lineage>
</organism>